<keyword evidence="2" id="KW-1185">Reference proteome</keyword>
<dbReference type="Proteomes" id="UP000805649">
    <property type="component" value="Unassembled WGS sequence"/>
</dbReference>
<protein>
    <submittedName>
        <fullName evidence="1">Uncharacterized protein</fullName>
    </submittedName>
</protein>
<name>A0ACC3Z541_COLTU</name>
<sequence length="208" mass="21924">MRALHQVIILASLAQVAFGKCYTPNGVDRNSEFLNSDKNSYAPCSGPSHSMCFRLTNDTDLDVCRGYGLCWNTAERKLWRESCTDPTWQHPNCLKLCRSVDTLGRQFLMSENDVEITQCADMSYCCGADAEAAACCREGRGARIVGGQVVNDSAASASASLSRSTSLLPDPTVVAPTATNEANASPKIIGGIAGGALGGVIIALGLVG</sequence>
<organism evidence="1 2">
    <name type="scientific">Colletotrichum truncatum</name>
    <name type="common">Anthracnose fungus</name>
    <name type="synonym">Colletotrichum capsici</name>
    <dbReference type="NCBI Taxonomy" id="5467"/>
    <lineage>
        <taxon>Eukaryota</taxon>
        <taxon>Fungi</taxon>
        <taxon>Dikarya</taxon>
        <taxon>Ascomycota</taxon>
        <taxon>Pezizomycotina</taxon>
        <taxon>Sordariomycetes</taxon>
        <taxon>Hypocreomycetidae</taxon>
        <taxon>Glomerellales</taxon>
        <taxon>Glomerellaceae</taxon>
        <taxon>Colletotrichum</taxon>
        <taxon>Colletotrichum truncatum species complex</taxon>
    </lineage>
</organism>
<evidence type="ECO:0000313" key="2">
    <source>
        <dbReference type="Proteomes" id="UP000805649"/>
    </source>
</evidence>
<reference evidence="1 2" key="1">
    <citation type="journal article" date="2020" name="Phytopathology">
        <title>Genome Sequence Resources of Colletotrichum truncatum, C. plurivorum, C. musicola, and C. sojae: Four Species Pathogenic to Soybean (Glycine max).</title>
        <authorList>
            <person name="Rogerio F."/>
            <person name="Boufleur T.R."/>
            <person name="Ciampi-Guillardi M."/>
            <person name="Sukno S.A."/>
            <person name="Thon M.R."/>
            <person name="Massola Junior N.S."/>
            <person name="Baroncelli R."/>
        </authorList>
    </citation>
    <scope>NUCLEOTIDE SEQUENCE [LARGE SCALE GENOMIC DNA]</scope>
    <source>
        <strain evidence="1 2">CMES1059</strain>
    </source>
</reference>
<accession>A0ACC3Z541</accession>
<evidence type="ECO:0000313" key="1">
    <source>
        <dbReference type="EMBL" id="KAL0939177.1"/>
    </source>
</evidence>
<comment type="caution">
    <text evidence="1">The sequence shown here is derived from an EMBL/GenBank/DDBJ whole genome shotgun (WGS) entry which is preliminary data.</text>
</comment>
<dbReference type="EMBL" id="VUJX02000003">
    <property type="protein sequence ID" value="KAL0939177.1"/>
    <property type="molecule type" value="Genomic_DNA"/>
</dbReference>
<proteinExistence type="predicted"/>
<gene>
    <name evidence="1" type="ORF">CTRU02_205787</name>
</gene>